<sequence>MKLKLALAAALLVATTAPASAINRYDVNTMTCAQAQAVVAQEGAAILRYPAPDGSGRILYDRYVKSPGVCFVQAGHAVKNYIPTKDTKSCLVLSCESGPPDCSDDPLALFCDR</sequence>
<feature type="signal peptide" evidence="1">
    <location>
        <begin position="1"/>
        <end position="21"/>
    </location>
</feature>
<dbReference type="Proteomes" id="UP000318801">
    <property type="component" value="Unassembled WGS sequence"/>
</dbReference>
<dbReference type="RefSeq" id="WP_141146936.1">
    <property type="nucleotide sequence ID" value="NZ_VHLG01000001.1"/>
</dbReference>
<evidence type="ECO:0000313" key="2">
    <source>
        <dbReference type="EMBL" id="TPW33002.1"/>
    </source>
</evidence>
<evidence type="ECO:0000313" key="3">
    <source>
        <dbReference type="Proteomes" id="UP000318801"/>
    </source>
</evidence>
<proteinExistence type="predicted"/>
<comment type="caution">
    <text evidence="2">The sequence shown here is derived from an EMBL/GenBank/DDBJ whole genome shotgun (WGS) entry which is preliminary data.</text>
</comment>
<accession>A0A506UI68</accession>
<protein>
    <submittedName>
        <fullName evidence="2">Uncharacterized protein</fullName>
    </submittedName>
</protein>
<keyword evidence="1" id="KW-0732">Signal</keyword>
<dbReference type="EMBL" id="VHLG01000001">
    <property type="protein sequence ID" value="TPW33002.1"/>
    <property type="molecule type" value="Genomic_DNA"/>
</dbReference>
<dbReference type="OrthoDB" id="7870801at2"/>
<keyword evidence="3" id="KW-1185">Reference proteome</keyword>
<gene>
    <name evidence="2" type="ORF">FJU08_00070</name>
</gene>
<evidence type="ECO:0000256" key="1">
    <source>
        <dbReference type="SAM" id="SignalP"/>
    </source>
</evidence>
<organism evidence="2 3">
    <name type="scientific">Martelella alba</name>
    <dbReference type="NCBI Taxonomy" id="2590451"/>
    <lineage>
        <taxon>Bacteria</taxon>
        <taxon>Pseudomonadati</taxon>
        <taxon>Pseudomonadota</taxon>
        <taxon>Alphaproteobacteria</taxon>
        <taxon>Hyphomicrobiales</taxon>
        <taxon>Aurantimonadaceae</taxon>
        <taxon>Martelella</taxon>
    </lineage>
</organism>
<reference evidence="2 3" key="1">
    <citation type="submission" date="2019-06" db="EMBL/GenBank/DDBJ databases">
        <authorList>
            <person name="Li M."/>
        </authorList>
    </citation>
    <scope>NUCLEOTIDE SEQUENCE [LARGE SCALE GENOMIC DNA]</scope>
    <source>
        <strain evidence="2 3">BGMRC2036</strain>
    </source>
</reference>
<dbReference type="AlphaFoldDB" id="A0A506UI68"/>
<name>A0A506UI68_9HYPH</name>
<feature type="chain" id="PRO_5021338817" evidence="1">
    <location>
        <begin position="22"/>
        <end position="113"/>
    </location>
</feature>